<keyword evidence="1 6" id="KW-0831">Ubiquinone biosynthesis</keyword>
<dbReference type="GeneID" id="14918873"/>
<keyword evidence="6" id="KW-0479">Metal-binding</keyword>
<gene>
    <name evidence="8" type="ORF">ACA1_371770</name>
</gene>
<dbReference type="AlphaFoldDB" id="L8GZD5"/>
<proteinExistence type="inferred from homology"/>
<sequence length="253" mass="27853">MKRGGQLSMCCRLCPRATALATSTSLRFASSSSSFSSNSASTAATPQRTAAPPPIIDASCNLYANHRPTSLFQKGLLAAGSALAAIINPERADMVATLGETTGPSALRALHARMAAHPVGLEILQTKPRITEDTLAFDRLLAMPEDTLGGAYARWMRGHEFTPDERPAVRFVDDAELAYVMQRYREVHDFWHVLTGVPTTVLGEIALKCEYIPWAKRSATNATFLMNFYYERRLGDNLAAIRDELRLEPWHGQ</sequence>
<keyword evidence="3 6" id="KW-0496">Mitochondrion</keyword>
<evidence type="ECO:0000313" key="8">
    <source>
        <dbReference type="EMBL" id="ELR18327.1"/>
    </source>
</evidence>
<dbReference type="HAMAP" id="MF_03111">
    <property type="entry name" value="Coq4"/>
    <property type="match status" value="1"/>
</dbReference>
<dbReference type="KEGG" id="acan:ACA1_371770"/>
<evidence type="ECO:0000256" key="6">
    <source>
        <dbReference type="HAMAP-Rule" id="MF_03111"/>
    </source>
</evidence>
<comment type="function">
    <text evidence="6">Lyase that catalyzes the C1-decarboxylation of 4-hydroxy-3-methoxy-5-(all-trans-polyprenyl)benzoic acid into 2-methoxy-6-(all-trans-polyprenyl)phenol during ubiquinone biosynthesis.</text>
</comment>
<organism evidence="8 9">
    <name type="scientific">Acanthamoeba castellanii (strain ATCC 30010 / Neff)</name>
    <dbReference type="NCBI Taxonomy" id="1257118"/>
    <lineage>
        <taxon>Eukaryota</taxon>
        <taxon>Amoebozoa</taxon>
        <taxon>Discosea</taxon>
        <taxon>Longamoebia</taxon>
        <taxon>Centramoebida</taxon>
        <taxon>Acanthamoebidae</taxon>
        <taxon>Acanthamoeba</taxon>
    </lineage>
</organism>
<keyword evidence="2 6" id="KW-0999">Mitochondrion inner membrane</keyword>
<dbReference type="RefSeq" id="XP_004340347.1">
    <property type="nucleotide sequence ID" value="XM_004340299.1"/>
</dbReference>
<dbReference type="GO" id="GO:0120539">
    <property type="term" value="F:4-hydroxy-3-methoxy-5-polyprenylbenzoate decarboxylase activity"/>
    <property type="evidence" value="ECO:0007669"/>
    <property type="project" value="UniProtKB-EC"/>
</dbReference>
<evidence type="ECO:0000256" key="4">
    <source>
        <dbReference type="ARBA" id="ARBA00023136"/>
    </source>
</evidence>
<dbReference type="PANTHER" id="PTHR12922:SF7">
    <property type="entry name" value="UBIQUINONE BIOSYNTHESIS PROTEIN COQ4 HOMOLOG, MITOCHONDRIAL"/>
    <property type="match status" value="1"/>
</dbReference>
<evidence type="ECO:0000256" key="3">
    <source>
        <dbReference type="ARBA" id="ARBA00023128"/>
    </source>
</evidence>
<reference evidence="8 9" key="1">
    <citation type="journal article" date="2013" name="Genome Biol.">
        <title>Genome of Acanthamoeba castellanii highlights extensive lateral gene transfer and early evolution of tyrosine kinase signaling.</title>
        <authorList>
            <person name="Clarke M."/>
            <person name="Lohan A.J."/>
            <person name="Liu B."/>
            <person name="Lagkouvardos I."/>
            <person name="Roy S."/>
            <person name="Zafar N."/>
            <person name="Bertelli C."/>
            <person name="Schilde C."/>
            <person name="Kianianmomeni A."/>
            <person name="Burglin T.R."/>
            <person name="Frech C."/>
            <person name="Turcotte B."/>
            <person name="Kopec K.O."/>
            <person name="Synnott J.M."/>
            <person name="Choo C."/>
            <person name="Paponov I."/>
            <person name="Finkler A."/>
            <person name="Soon Heng Tan C."/>
            <person name="Hutchins A.P."/>
            <person name="Weinmeier T."/>
            <person name="Rattei T."/>
            <person name="Chu J.S."/>
            <person name="Gimenez G."/>
            <person name="Irimia M."/>
            <person name="Rigden D.J."/>
            <person name="Fitzpatrick D.A."/>
            <person name="Lorenzo-Morales J."/>
            <person name="Bateman A."/>
            <person name="Chiu C.H."/>
            <person name="Tang P."/>
            <person name="Hegemann P."/>
            <person name="Fromm H."/>
            <person name="Raoult D."/>
            <person name="Greub G."/>
            <person name="Miranda-Saavedra D."/>
            <person name="Chen N."/>
            <person name="Nash P."/>
            <person name="Ginger M.L."/>
            <person name="Horn M."/>
            <person name="Schaap P."/>
            <person name="Caler L."/>
            <person name="Loftus B."/>
        </authorList>
    </citation>
    <scope>NUCLEOTIDE SEQUENCE [LARGE SCALE GENOMIC DNA]</scope>
    <source>
        <strain evidence="8 9">Neff</strain>
    </source>
</reference>
<comment type="pathway">
    <text evidence="6">Cofactor biosynthesis; ubiquinone biosynthesis.</text>
</comment>
<keyword evidence="6" id="KW-0862">Zinc</keyword>
<comment type="cofactor">
    <cofactor evidence="6">
        <name>Zn(2+)</name>
        <dbReference type="ChEBI" id="CHEBI:29105"/>
    </cofactor>
</comment>
<comment type="subcellular location">
    <subcellularLocation>
        <location evidence="6">Mitochondrion inner membrane</location>
        <topology evidence="6">Peripheral membrane protein</topology>
        <orientation evidence="6">Matrix side</orientation>
    </subcellularLocation>
</comment>
<keyword evidence="9" id="KW-1185">Reference proteome</keyword>
<evidence type="ECO:0000256" key="1">
    <source>
        <dbReference type="ARBA" id="ARBA00022688"/>
    </source>
</evidence>
<protein>
    <recommendedName>
        <fullName evidence="6">Ubiquinone biosynthesis protein COQ4 homolog, mitochondrial</fullName>
    </recommendedName>
    <alternativeName>
        <fullName evidence="6">4-hydroxy-3-methoxy-5-polyprenylbenzoate decarboxylase</fullName>
        <ecNumber evidence="6">4.1.1.130</ecNumber>
    </alternativeName>
    <alternativeName>
        <fullName evidence="6">Coenzyme Q biosynthesis protein 4 homolog</fullName>
    </alternativeName>
</protein>
<dbReference type="GO" id="GO:0008270">
    <property type="term" value="F:zinc ion binding"/>
    <property type="evidence" value="ECO:0007669"/>
    <property type="project" value="UniProtKB-UniRule"/>
</dbReference>
<dbReference type="OrthoDB" id="4249at2759"/>
<feature type="compositionally biased region" description="Low complexity" evidence="7">
    <location>
        <begin position="30"/>
        <end position="50"/>
    </location>
</feature>
<accession>L8GZD5</accession>
<dbReference type="EC" id="4.1.1.130" evidence="6"/>
<dbReference type="InterPro" id="IPR007715">
    <property type="entry name" value="Coq4"/>
</dbReference>
<evidence type="ECO:0000256" key="7">
    <source>
        <dbReference type="SAM" id="MobiDB-lite"/>
    </source>
</evidence>
<evidence type="ECO:0000256" key="2">
    <source>
        <dbReference type="ARBA" id="ARBA00022792"/>
    </source>
</evidence>
<comment type="subunit">
    <text evidence="6">Component of a multi-subunit COQ enzyme complex.</text>
</comment>
<dbReference type="InterPro" id="IPR027540">
    <property type="entry name" value="Coq4_euk"/>
</dbReference>
<dbReference type="Pfam" id="PF05019">
    <property type="entry name" value="Coq4"/>
    <property type="match status" value="2"/>
</dbReference>
<dbReference type="VEuPathDB" id="AmoebaDB:ACA1_371770"/>
<dbReference type="UniPathway" id="UPA00232"/>
<evidence type="ECO:0000256" key="5">
    <source>
        <dbReference type="ARBA" id="ARBA00023239"/>
    </source>
</evidence>
<feature type="binding site" evidence="6">
    <location>
        <position position="204"/>
    </location>
    <ligand>
        <name>Zn(2+)</name>
        <dbReference type="ChEBI" id="CHEBI:29105"/>
    </ligand>
</feature>
<keyword evidence="5 6" id="KW-0456">Lyase</keyword>
<feature type="region of interest" description="Disordered" evidence="7">
    <location>
        <begin position="30"/>
        <end position="52"/>
    </location>
</feature>
<feature type="binding site" evidence="6">
    <location>
        <position position="192"/>
    </location>
    <ligand>
        <name>Zn(2+)</name>
        <dbReference type="ChEBI" id="CHEBI:29105"/>
    </ligand>
</feature>
<comment type="catalytic activity">
    <reaction evidence="6">
        <text>a 4-hydroxy-3-methoxy-5-(all-trans-polyprenyl)benzoate + H(+) = a 2-methoxy-6-(all-trans-polyprenyl)phenol + CO2</text>
        <dbReference type="Rhea" id="RHEA:81179"/>
        <dbReference type="Rhea" id="RHEA-COMP:9551"/>
        <dbReference type="Rhea" id="RHEA-COMP:10931"/>
        <dbReference type="ChEBI" id="CHEBI:15378"/>
        <dbReference type="ChEBI" id="CHEBI:16526"/>
        <dbReference type="ChEBI" id="CHEBI:62731"/>
        <dbReference type="ChEBI" id="CHEBI:84443"/>
        <dbReference type="EC" id="4.1.1.130"/>
    </reaction>
</comment>
<name>L8GZD5_ACACF</name>
<dbReference type="STRING" id="1257118.L8GZD5"/>
<dbReference type="PANTHER" id="PTHR12922">
    <property type="entry name" value="UBIQUINONE BIOSYNTHESIS PROTEIN"/>
    <property type="match status" value="1"/>
</dbReference>
<feature type="binding site" evidence="6">
    <location>
        <position position="188"/>
    </location>
    <ligand>
        <name>Zn(2+)</name>
        <dbReference type="ChEBI" id="CHEBI:29105"/>
    </ligand>
</feature>
<dbReference type="EMBL" id="KB007960">
    <property type="protein sequence ID" value="ELR18327.1"/>
    <property type="molecule type" value="Genomic_DNA"/>
</dbReference>
<dbReference type="Proteomes" id="UP000011083">
    <property type="component" value="Unassembled WGS sequence"/>
</dbReference>
<feature type="binding site" evidence="6">
    <location>
        <position position="189"/>
    </location>
    <ligand>
        <name>Zn(2+)</name>
        <dbReference type="ChEBI" id="CHEBI:29105"/>
    </ligand>
</feature>
<dbReference type="GO" id="GO:0031314">
    <property type="term" value="C:extrinsic component of mitochondrial inner membrane"/>
    <property type="evidence" value="ECO:0007669"/>
    <property type="project" value="UniProtKB-UniRule"/>
</dbReference>
<comment type="similarity">
    <text evidence="6">Belongs to the COQ4 family.</text>
</comment>
<evidence type="ECO:0000313" key="9">
    <source>
        <dbReference type="Proteomes" id="UP000011083"/>
    </source>
</evidence>
<keyword evidence="4 6" id="KW-0472">Membrane</keyword>